<keyword evidence="2" id="KW-1185">Reference proteome</keyword>
<reference evidence="1 2" key="1">
    <citation type="submission" date="2022-04" db="EMBL/GenBank/DDBJ databases">
        <authorList>
            <person name="Ye Y.-Q."/>
            <person name="Du Z.-J."/>
        </authorList>
    </citation>
    <scope>NUCLEOTIDE SEQUENCE [LARGE SCALE GENOMIC DNA]</scope>
    <source>
        <strain evidence="1 2">A6E488</strain>
    </source>
</reference>
<gene>
    <name evidence="1" type="ORF">MUB46_22560</name>
</gene>
<organism evidence="1 2">
    <name type="scientific">Microbaculum marinisediminis</name>
    <dbReference type="NCBI Taxonomy" id="2931392"/>
    <lineage>
        <taxon>Bacteria</taxon>
        <taxon>Pseudomonadati</taxon>
        <taxon>Pseudomonadota</taxon>
        <taxon>Alphaproteobacteria</taxon>
        <taxon>Hyphomicrobiales</taxon>
        <taxon>Tepidamorphaceae</taxon>
        <taxon>Microbaculum</taxon>
    </lineage>
</organism>
<sequence length="298" mass="33813">MVLDDARASTPFKEGWEKHAYRMVLPDGTRSDALEDVFEKHFETPAAPLFDKLIADKALEAADREIFASFLGLMFVRTDGFRHRWAQTQLAREQQKQRLVATSDSMFHAYMQKFEADMRPLSDAEKDEIRHAWLHPEGHDLSVNKGWTLRALVEIEKAAPQLHAMQWSVMSASSDSYFITGDDPVVCTLSPKNDLPFGPSLGNPYVQVTFPLSPKACLLASWDENAPRRINLPSDGVRHCNTLRAIHATRELYGPREDEAVRQLARQYRDARPNSAVDLDEGVELSRVFLHRGNEEPA</sequence>
<protein>
    <submittedName>
        <fullName evidence="1">DUF4238 domain-containing protein</fullName>
    </submittedName>
</protein>
<dbReference type="Proteomes" id="UP001320898">
    <property type="component" value="Unassembled WGS sequence"/>
</dbReference>
<evidence type="ECO:0000313" key="1">
    <source>
        <dbReference type="EMBL" id="MCT8974656.1"/>
    </source>
</evidence>
<dbReference type="InterPro" id="IPR025332">
    <property type="entry name" value="DUF4238"/>
</dbReference>
<dbReference type="AlphaFoldDB" id="A0AAW5R7V1"/>
<dbReference type="EMBL" id="JALIDZ010000013">
    <property type="protein sequence ID" value="MCT8974656.1"/>
    <property type="molecule type" value="Genomic_DNA"/>
</dbReference>
<accession>A0AAW5R7V1</accession>
<evidence type="ECO:0000313" key="2">
    <source>
        <dbReference type="Proteomes" id="UP001320898"/>
    </source>
</evidence>
<comment type="caution">
    <text evidence="1">The sequence shown here is derived from an EMBL/GenBank/DDBJ whole genome shotgun (WGS) entry which is preliminary data.</text>
</comment>
<proteinExistence type="predicted"/>
<dbReference type="Pfam" id="PF14022">
    <property type="entry name" value="DUF4238"/>
    <property type="match status" value="1"/>
</dbReference>
<name>A0AAW5R7V1_9HYPH</name>